<evidence type="ECO:0000256" key="3">
    <source>
        <dbReference type="ARBA" id="ARBA00022777"/>
    </source>
</evidence>
<evidence type="ECO:0000256" key="2">
    <source>
        <dbReference type="ARBA" id="ARBA00022741"/>
    </source>
</evidence>
<dbReference type="PANTHER" id="PTHR43289:SF34">
    <property type="entry name" value="SERINE_THREONINE-PROTEIN KINASE YBDM-RELATED"/>
    <property type="match status" value="1"/>
</dbReference>
<feature type="transmembrane region" description="Helical" evidence="6">
    <location>
        <begin position="340"/>
        <end position="361"/>
    </location>
</feature>
<feature type="compositionally biased region" description="Low complexity" evidence="5">
    <location>
        <begin position="399"/>
        <end position="408"/>
    </location>
</feature>
<feature type="domain" description="Protein kinase" evidence="7">
    <location>
        <begin position="1"/>
        <end position="298"/>
    </location>
</feature>
<feature type="region of interest" description="Disordered" evidence="5">
    <location>
        <begin position="313"/>
        <end position="336"/>
    </location>
</feature>
<dbReference type="SUPFAM" id="SSF56112">
    <property type="entry name" value="Protein kinase-like (PK-like)"/>
    <property type="match status" value="1"/>
</dbReference>
<evidence type="ECO:0000256" key="6">
    <source>
        <dbReference type="SAM" id="Phobius"/>
    </source>
</evidence>
<keyword evidence="6" id="KW-0812">Transmembrane</keyword>
<organism evidence="8 9">
    <name type="scientific">Herbidospora galbida</name>
    <dbReference type="NCBI Taxonomy" id="2575442"/>
    <lineage>
        <taxon>Bacteria</taxon>
        <taxon>Bacillati</taxon>
        <taxon>Actinomycetota</taxon>
        <taxon>Actinomycetes</taxon>
        <taxon>Streptosporangiales</taxon>
        <taxon>Streptosporangiaceae</taxon>
        <taxon>Herbidospora</taxon>
    </lineage>
</organism>
<evidence type="ECO:0000256" key="5">
    <source>
        <dbReference type="SAM" id="MobiDB-lite"/>
    </source>
</evidence>
<keyword evidence="2" id="KW-0547">Nucleotide-binding</keyword>
<protein>
    <recommendedName>
        <fullName evidence="7">Protein kinase domain-containing protein</fullName>
    </recommendedName>
</protein>
<gene>
    <name evidence="8" type="ORF">FDA94_37040</name>
</gene>
<dbReference type="RefSeq" id="WP_137251693.1">
    <property type="nucleotide sequence ID" value="NZ_SZQA01000067.1"/>
</dbReference>
<dbReference type="OrthoDB" id="3494744at2"/>
<dbReference type="PROSITE" id="PS50011">
    <property type="entry name" value="PROTEIN_KINASE_DOM"/>
    <property type="match status" value="1"/>
</dbReference>
<accession>A0A4V5UX01</accession>
<evidence type="ECO:0000259" key="7">
    <source>
        <dbReference type="PROSITE" id="PS50011"/>
    </source>
</evidence>
<evidence type="ECO:0000256" key="4">
    <source>
        <dbReference type="ARBA" id="ARBA00022840"/>
    </source>
</evidence>
<feature type="region of interest" description="Disordered" evidence="5">
    <location>
        <begin position="371"/>
        <end position="422"/>
    </location>
</feature>
<dbReference type="SUPFAM" id="SSF82171">
    <property type="entry name" value="DPP6 N-terminal domain-like"/>
    <property type="match status" value="1"/>
</dbReference>
<dbReference type="AlphaFoldDB" id="A0A4V5UX01"/>
<comment type="caution">
    <text evidence="8">The sequence shown here is derived from an EMBL/GenBank/DDBJ whole genome shotgun (WGS) entry which is preliminary data.</text>
</comment>
<evidence type="ECO:0000313" key="8">
    <source>
        <dbReference type="EMBL" id="TKK78793.1"/>
    </source>
</evidence>
<reference evidence="8 9" key="1">
    <citation type="submission" date="2019-04" db="EMBL/GenBank/DDBJ databases">
        <title>Herbidospora sp. NEAU-GS14.nov., a novel actinomycete isolated from soil.</title>
        <authorList>
            <person name="Han L."/>
        </authorList>
    </citation>
    <scope>NUCLEOTIDE SEQUENCE [LARGE SCALE GENOMIC DNA]</scope>
    <source>
        <strain evidence="8 9">NEAU-GS14</strain>
    </source>
</reference>
<keyword evidence="3" id="KW-0418">Kinase</keyword>
<feature type="region of interest" description="Disordered" evidence="5">
    <location>
        <begin position="153"/>
        <end position="175"/>
    </location>
</feature>
<dbReference type="GO" id="GO:0004674">
    <property type="term" value="F:protein serine/threonine kinase activity"/>
    <property type="evidence" value="ECO:0007669"/>
    <property type="project" value="TreeGrafter"/>
</dbReference>
<dbReference type="Gene3D" id="2.120.10.30">
    <property type="entry name" value="TolB, C-terminal domain"/>
    <property type="match status" value="1"/>
</dbReference>
<evidence type="ECO:0000256" key="1">
    <source>
        <dbReference type="ARBA" id="ARBA00022679"/>
    </source>
</evidence>
<dbReference type="InterPro" id="IPR011042">
    <property type="entry name" value="6-blade_b-propeller_TolB-like"/>
</dbReference>
<dbReference type="InterPro" id="IPR011009">
    <property type="entry name" value="Kinase-like_dom_sf"/>
</dbReference>
<sequence length="675" mass="70648">MAVPQPLRDPRRLGGHTLVAAYPPGDRSASFETGDGALLTLFHTRLPDPDAFLERIDELQRAGGYPWLSLLDAGTSGGEPYVVVEKVDGTHLQKALSERDAQRLAIASMTGLAGLHRDGVAHGSFTPWSVVLTGAGPRLALLDLDALVTGGPGTTAVSDAPSPAPETGAPDDPDATARVAEKVATWSTAEPDAADETRPIGSLAYLPPEALRPEGYAPAPPGDLFAWAAVMVFAVTGRHAFERDSPSATMNAVLHDDPDLDGVPEGLAGVVAACLAKDPGQRPTAREALERLIGEAQLTVDRATLDVVNRSGATLPTAEPEEPETEPAVPAPPPRRGPRVGALLAAAVAIVLVAGLGGYLLGGNRTVAATTPAGADGTPSTSVSTLAAADEPAPPPPAVGDVTAPGPAITLKENPADPARLTGYRRGADTWVRTEGDTFTRLPGKDVEPARSPGGKWLAAVGPETITFTGAGEPFTVTPGVTYTRPTWSRDGAKLMLTTTSGEEGRPAGFVVVDVATRAVATVDTDDETTGGEGHFAWLPDGSGVVVGYRTETGHGVRFRDLTGDLTKAYHWVGETYGRRMFSPSGKTFVTFCPSGGTYCVWDTTTGVRQASIALFYPDGLLYGWYDDAHLIVADPRGDPHRIVAMDLRGRPQRVLAEIPPEDDTTDLLLYYTGN</sequence>
<dbReference type="EMBL" id="SZQA01000067">
    <property type="protein sequence ID" value="TKK78793.1"/>
    <property type="molecule type" value="Genomic_DNA"/>
</dbReference>
<dbReference type="SMART" id="SM00220">
    <property type="entry name" value="S_TKc"/>
    <property type="match status" value="1"/>
</dbReference>
<keyword evidence="1" id="KW-0808">Transferase</keyword>
<dbReference type="GO" id="GO:0005524">
    <property type="term" value="F:ATP binding"/>
    <property type="evidence" value="ECO:0007669"/>
    <property type="project" value="UniProtKB-KW"/>
</dbReference>
<dbReference type="InterPro" id="IPR000719">
    <property type="entry name" value="Prot_kinase_dom"/>
</dbReference>
<keyword evidence="6" id="KW-0472">Membrane</keyword>
<keyword evidence="6" id="KW-1133">Transmembrane helix</keyword>
<keyword evidence="4" id="KW-0067">ATP-binding</keyword>
<dbReference type="Proteomes" id="UP000308705">
    <property type="component" value="Unassembled WGS sequence"/>
</dbReference>
<dbReference type="PANTHER" id="PTHR43289">
    <property type="entry name" value="MITOGEN-ACTIVATED PROTEIN KINASE KINASE KINASE 20-RELATED"/>
    <property type="match status" value="1"/>
</dbReference>
<proteinExistence type="predicted"/>
<keyword evidence="9" id="KW-1185">Reference proteome</keyword>
<dbReference type="Gene3D" id="1.10.510.10">
    <property type="entry name" value="Transferase(Phosphotransferase) domain 1"/>
    <property type="match status" value="1"/>
</dbReference>
<name>A0A4V5UX01_9ACTN</name>
<evidence type="ECO:0000313" key="9">
    <source>
        <dbReference type="Proteomes" id="UP000308705"/>
    </source>
</evidence>